<feature type="domain" description="Sushi" evidence="11">
    <location>
        <begin position="144"/>
        <end position="207"/>
    </location>
</feature>
<evidence type="ECO:0000256" key="9">
    <source>
        <dbReference type="PROSITE-ProRule" id="PRU00302"/>
    </source>
</evidence>
<evidence type="ECO:0000256" key="6">
    <source>
        <dbReference type="ARBA" id="ARBA00022737"/>
    </source>
</evidence>
<dbReference type="InterPro" id="IPR035976">
    <property type="entry name" value="Sushi/SCR/CCP_sf"/>
</dbReference>
<feature type="domain" description="Sushi" evidence="11">
    <location>
        <begin position="327"/>
        <end position="382"/>
    </location>
</feature>
<dbReference type="Pfam" id="PF00084">
    <property type="entry name" value="Sushi"/>
    <property type="match status" value="8"/>
</dbReference>
<dbReference type="PANTHER" id="PTHR45785:SF2">
    <property type="entry name" value="COMPLEMENT FACTOR H-RELATED"/>
    <property type="match status" value="1"/>
</dbReference>
<dbReference type="PROSITE" id="PS50923">
    <property type="entry name" value="SUSHI"/>
    <property type="match status" value="6"/>
</dbReference>
<evidence type="ECO:0000313" key="13">
    <source>
        <dbReference type="Proteomes" id="UP000694680"/>
    </source>
</evidence>
<dbReference type="Gene3D" id="2.10.70.10">
    <property type="entry name" value="Complement Module, domain 1"/>
    <property type="match status" value="9"/>
</dbReference>
<dbReference type="PANTHER" id="PTHR45785">
    <property type="entry name" value="COMPLEMENT FACTOR H-RELATED"/>
    <property type="match status" value="1"/>
</dbReference>
<dbReference type="InterPro" id="IPR051503">
    <property type="entry name" value="ComplSys_Reg/VirEntry_Med"/>
</dbReference>
<comment type="subcellular location">
    <subcellularLocation>
        <location evidence="2">Secreted</location>
    </subcellularLocation>
    <subcellularLocation>
        <location evidence="1">Virion</location>
    </subcellularLocation>
</comment>
<evidence type="ECO:0000256" key="2">
    <source>
        <dbReference type="ARBA" id="ARBA00004613"/>
    </source>
</evidence>
<evidence type="ECO:0000256" key="1">
    <source>
        <dbReference type="ARBA" id="ARBA00004328"/>
    </source>
</evidence>
<keyword evidence="3" id="KW-0964">Secreted</keyword>
<protein>
    <submittedName>
        <fullName evidence="12">Complement factor H-like</fullName>
    </submittedName>
</protein>
<organism evidence="12 13">
    <name type="scientific">Gouania willdenowi</name>
    <name type="common">Blunt-snouted clingfish</name>
    <name type="synonym">Lepadogaster willdenowi</name>
    <dbReference type="NCBI Taxonomy" id="441366"/>
    <lineage>
        <taxon>Eukaryota</taxon>
        <taxon>Metazoa</taxon>
        <taxon>Chordata</taxon>
        <taxon>Craniata</taxon>
        <taxon>Vertebrata</taxon>
        <taxon>Euteleostomi</taxon>
        <taxon>Actinopterygii</taxon>
        <taxon>Neopterygii</taxon>
        <taxon>Teleostei</taxon>
        <taxon>Neoteleostei</taxon>
        <taxon>Acanthomorphata</taxon>
        <taxon>Ovalentaria</taxon>
        <taxon>Blenniimorphae</taxon>
        <taxon>Blenniiformes</taxon>
        <taxon>Gobiesocoidei</taxon>
        <taxon>Gobiesocidae</taxon>
        <taxon>Gobiesocinae</taxon>
        <taxon>Gouania</taxon>
    </lineage>
</organism>
<dbReference type="GO" id="GO:0005576">
    <property type="term" value="C:extracellular region"/>
    <property type="evidence" value="ECO:0007669"/>
    <property type="project" value="UniProtKB-SubCell"/>
</dbReference>
<comment type="caution">
    <text evidence="9">Lacks conserved residue(s) required for the propagation of feature annotation.</text>
</comment>
<feature type="disulfide bond" evidence="9">
    <location>
        <begin position="609"/>
        <end position="652"/>
    </location>
</feature>
<dbReference type="Gene3D" id="2.20.28.230">
    <property type="match status" value="1"/>
</dbReference>
<feature type="disulfide bond" evidence="9">
    <location>
        <begin position="146"/>
        <end position="189"/>
    </location>
</feature>
<feature type="domain" description="Sushi" evidence="11">
    <location>
        <begin position="607"/>
        <end position="665"/>
    </location>
</feature>
<evidence type="ECO:0000256" key="5">
    <source>
        <dbReference type="ARBA" id="ARBA00022729"/>
    </source>
</evidence>
<reference evidence="12" key="1">
    <citation type="submission" date="2020-06" db="EMBL/GenBank/DDBJ databases">
        <authorList>
            <consortium name="Wellcome Sanger Institute Data Sharing"/>
        </authorList>
    </citation>
    <scope>NUCLEOTIDE SEQUENCE [LARGE SCALE GENOMIC DNA]</scope>
</reference>
<evidence type="ECO:0000313" key="12">
    <source>
        <dbReference type="Ensembl" id="ENSGWIP00000014091.1"/>
    </source>
</evidence>
<accession>A0A8C5DZW2</accession>
<feature type="signal peptide" evidence="10">
    <location>
        <begin position="1"/>
        <end position="19"/>
    </location>
</feature>
<dbReference type="Proteomes" id="UP000694680">
    <property type="component" value="Chromosome 4"/>
</dbReference>
<sequence length="729" mass="83058">MDMLFRISIFLLCLTFVKSQDCTLQDFLNSNKFDKAFETANMKERYANEHEVIVPCQIGYNGYFKLICKDGTWDSIGDKCQVRSCGHPGQAEFADFHLEKGKDFVFSSKVIYTCHKGYHMASYRNDRRCMDEGWDGTVPICEPTYCPVINVDQSLRVDGNMEEATYGTVIQFKCHSPDQALYGASEIYCEENGEWKGDGWEVIKCTHQGLIENGFIENNVPEYYKDQTLHYKCHHGFQPRRMSSVCSVQGVRAAWSIMPVCEAVRCNLKYKPIGTSIDTNKNVFSPGEKVTINCEEKYKIGINEGTSATIVCMENGDWSIPPQCTEVICTKPQDWRVSMQYFSSSKMDETVSYSCKTGYKTNGVTHAKCTRDGWTPKPLCIGTPKLYPIVTNGFFQRPNQKMVFYSCDEGYKLFTKGWWASAECKDGEWSKIQECIENTTCGEPPVIPHGKANIRNIKNQVQELQITCERGYLSVNKQISCVNGEWVLNEGSLNTVCEADAGACGPPPRVENAFIKSPYQKKYVTDSTVTYECRQDYTLEEDATIRCTNGEWETKAIRCIRKYRRKQLLLVGLKANLIISFLQNTLKVSFNNGSRILLDHFLPVTLGPCGKPPTIDDGIILAGIKEQYKENDKVKYGCPLYYTIEGEPYKTCINGEWIGEISCNKPCTVDRDAMNRQNIEFKYSRHDKMYSEHNDEIEFRCKRGMRTDGQVAMRQRCVHGVINLPTCSE</sequence>
<feature type="disulfide bond" evidence="9">
    <location>
        <begin position="114"/>
        <end position="141"/>
    </location>
</feature>
<reference evidence="12" key="3">
    <citation type="submission" date="2025-09" db="UniProtKB">
        <authorList>
            <consortium name="Ensembl"/>
        </authorList>
    </citation>
    <scope>IDENTIFICATION</scope>
</reference>
<keyword evidence="7 9" id="KW-1015">Disulfide bond</keyword>
<feature type="domain" description="Sushi" evidence="11">
    <location>
        <begin position="502"/>
        <end position="561"/>
    </location>
</feature>
<evidence type="ECO:0000256" key="10">
    <source>
        <dbReference type="SAM" id="SignalP"/>
    </source>
</evidence>
<keyword evidence="8" id="KW-0325">Glycoprotein</keyword>
<dbReference type="InterPro" id="IPR000436">
    <property type="entry name" value="Sushi_SCR_CCP_dom"/>
</dbReference>
<name>A0A8C5DZW2_GOUWI</name>
<proteinExistence type="predicted"/>
<dbReference type="AlphaFoldDB" id="A0A8C5DZW2"/>
<feature type="domain" description="Sushi" evidence="11">
    <location>
        <begin position="83"/>
        <end position="143"/>
    </location>
</feature>
<reference evidence="12" key="2">
    <citation type="submission" date="2025-08" db="UniProtKB">
        <authorList>
            <consortium name="Ensembl"/>
        </authorList>
    </citation>
    <scope>IDENTIFICATION</scope>
</reference>
<feature type="disulfide bond" evidence="9">
    <location>
        <begin position="504"/>
        <end position="547"/>
    </location>
</feature>
<dbReference type="SUPFAM" id="SSF57535">
    <property type="entry name" value="Complement control module/SCR domain"/>
    <property type="match status" value="9"/>
</dbReference>
<keyword evidence="13" id="KW-1185">Reference proteome</keyword>
<evidence type="ECO:0000256" key="3">
    <source>
        <dbReference type="ARBA" id="ARBA00022525"/>
    </source>
</evidence>
<keyword evidence="4 9" id="KW-0768">Sushi</keyword>
<evidence type="ECO:0000256" key="4">
    <source>
        <dbReference type="ARBA" id="ARBA00022659"/>
    </source>
</evidence>
<dbReference type="FunFam" id="2.10.70.10:FF:000003">
    <property type="entry name" value="Versican core protein"/>
    <property type="match status" value="1"/>
</dbReference>
<keyword evidence="6" id="KW-0677">Repeat</keyword>
<gene>
    <name evidence="12" type="primary">LOC114462285</name>
</gene>
<dbReference type="SMART" id="SM00032">
    <property type="entry name" value="CCP"/>
    <property type="match status" value="9"/>
</dbReference>
<feature type="chain" id="PRO_5034910093" evidence="10">
    <location>
        <begin position="20"/>
        <end position="729"/>
    </location>
</feature>
<dbReference type="CDD" id="cd00033">
    <property type="entry name" value="CCP"/>
    <property type="match status" value="7"/>
</dbReference>
<evidence type="ECO:0000256" key="8">
    <source>
        <dbReference type="ARBA" id="ARBA00023180"/>
    </source>
</evidence>
<evidence type="ECO:0000256" key="7">
    <source>
        <dbReference type="ARBA" id="ARBA00023157"/>
    </source>
</evidence>
<keyword evidence="5 10" id="KW-0732">Signal</keyword>
<evidence type="ECO:0000259" key="11">
    <source>
        <dbReference type="PROSITE" id="PS50923"/>
    </source>
</evidence>
<feature type="domain" description="Sushi" evidence="11">
    <location>
        <begin position="264"/>
        <end position="326"/>
    </location>
</feature>
<dbReference type="Ensembl" id="ENSGWIT00000015597.1">
    <property type="protein sequence ID" value="ENSGWIP00000014091.1"/>
    <property type="gene ID" value="ENSGWIG00000007975.1"/>
</dbReference>